<sequence length="348" mass="38803">MEHSRKDGHPNKDLNLEKIAENLFENKNSNLLRERLNNLKKFGNEIAFQQLFNIQVKYAKQFDSMINGMKKHEGLKEVAEFLQLLQFCATINHVYKNNETARKKYIEFCKDNVMKNANKILKDFKIKIKSAVKAKFKKNKKKNNWNGNDRKKEKKNDDDYYFYVDTGHETSDDESDKGESSYKGEPSHGGYYEGESYNEDFIPSIFNEASSSATSLSSDLQQLFSAFHNSIEQSTAFEIAPSIQQMDCTGCFGGNGSNSPKLALETNSKCCEGSSCFGCCASDSNKSMAQNEECKCGDCSSCIGSCDNIDCGKIIGDMCSGAGNGLYYLCCCCVFEAVLEGGCSGCDD</sequence>
<evidence type="ECO:0000256" key="1">
    <source>
        <dbReference type="SAM" id="MobiDB-lite"/>
    </source>
</evidence>
<protein>
    <submittedName>
        <fullName evidence="2">Uncharacterized protein</fullName>
    </submittedName>
</protein>
<reference evidence="2 3" key="1">
    <citation type="submission" date="2020-08" db="EMBL/GenBank/DDBJ databases">
        <authorList>
            <person name="Koutsovoulos G."/>
            <person name="Danchin GJ E."/>
        </authorList>
    </citation>
    <scope>NUCLEOTIDE SEQUENCE [LARGE SCALE GENOMIC DNA]</scope>
</reference>
<evidence type="ECO:0000313" key="2">
    <source>
        <dbReference type="EMBL" id="CAD2133862.1"/>
    </source>
</evidence>
<feature type="region of interest" description="Disordered" evidence="1">
    <location>
        <begin position="167"/>
        <end position="189"/>
    </location>
</feature>
<proteinExistence type="predicted"/>
<dbReference type="Proteomes" id="UP000580250">
    <property type="component" value="Unassembled WGS sequence"/>
</dbReference>
<dbReference type="EMBL" id="CAJEWN010000014">
    <property type="protein sequence ID" value="CAD2133862.1"/>
    <property type="molecule type" value="Genomic_DNA"/>
</dbReference>
<name>A0A6V7TT33_MELEN</name>
<gene>
    <name evidence="2" type="ORF">MENT_LOCUS4154</name>
</gene>
<dbReference type="AlphaFoldDB" id="A0A6V7TT33"/>
<comment type="caution">
    <text evidence="2">The sequence shown here is derived from an EMBL/GenBank/DDBJ whole genome shotgun (WGS) entry which is preliminary data.</text>
</comment>
<accession>A0A6V7TT33</accession>
<feature type="compositionally biased region" description="Basic and acidic residues" evidence="1">
    <location>
        <begin position="177"/>
        <end position="186"/>
    </location>
</feature>
<evidence type="ECO:0000313" key="3">
    <source>
        <dbReference type="Proteomes" id="UP000580250"/>
    </source>
</evidence>
<organism evidence="2 3">
    <name type="scientific">Meloidogyne enterolobii</name>
    <name type="common">Root-knot nematode worm</name>
    <name type="synonym">Meloidogyne mayaguensis</name>
    <dbReference type="NCBI Taxonomy" id="390850"/>
    <lineage>
        <taxon>Eukaryota</taxon>
        <taxon>Metazoa</taxon>
        <taxon>Ecdysozoa</taxon>
        <taxon>Nematoda</taxon>
        <taxon>Chromadorea</taxon>
        <taxon>Rhabditida</taxon>
        <taxon>Tylenchina</taxon>
        <taxon>Tylenchomorpha</taxon>
        <taxon>Tylenchoidea</taxon>
        <taxon>Meloidogynidae</taxon>
        <taxon>Meloidogyninae</taxon>
        <taxon>Meloidogyne</taxon>
    </lineage>
</organism>